<dbReference type="Proteomes" id="UP000751614">
    <property type="component" value="Unassembled WGS sequence"/>
</dbReference>
<accession>A0ABY2WLB4</accession>
<evidence type="ECO:0000313" key="13">
    <source>
        <dbReference type="EMBL" id="TMU55643.1"/>
    </source>
</evidence>
<dbReference type="Pfam" id="PF13715">
    <property type="entry name" value="CarbopepD_reg_2"/>
    <property type="match status" value="1"/>
</dbReference>
<name>A0ABY2WLB4_9FLAO</name>
<dbReference type="InterPro" id="IPR023996">
    <property type="entry name" value="TonB-dep_OMP_SusC/RagA"/>
</dbReference>
<dbReference type="NCBIfam" id="TIGR04056">
    <property type="entry name" value="OMP_RagA_SusC"/>
    <property type="match status" value="1"/>
</dbReference>
<proteinExistence type="inferred from homology"/>
<protein>
    <submittedName>
        <fullName evidence="13">TonB-dependent receptor</fullName>
    </submittedName>
</protein>
<dbReference type="InterPro" id="IPR037066">
    <property type="entry name" value="Plug_dom_sf"/>
</dbReference>
<evidence type="ECO:0000256" key="3">
    <source>
        <dbReference type="ARBA" id="ARBA00022452"/>
    </source>
</evidence>
<dbReference type="InterPro" id="IPR000531">
    <property type="entry name" value="Beta-barrel_TonB"/>
</dbReference>
<reference evidence="13 14" key="1">
    <citation type="submission" date="2019-05" db="EMBL/GenBank/DDBJ databases">
        <title>Flagellimonas sp. AsT0115, sp. nov., isolated from a marine red algae, Asparagopsis taxiformis.</title>
        <authorList>
            <person name="Kim J."/>
            <person name="Jeong S.E."/>
            <person name="Jeon C.O."/>
        </authorList>
    </citation>
    <scope>NUCLEOTIDE SEQUENCE [LARGE SCALE GENOMIC DNA]</scope>
    <source>
        <strain evidence="13 14">AsT0115</strain>
    </source>
</reference>
<dbReference type="Gene3D" id="2.60.40.1120">
    <property type="entry name" value="Carboxypeptidase-like, regulatory domain"/>
    <property type="match status" value="1"/>
</dbReference>
<evidence type="ECO:0000256" key="6">
    <source>
        <dbReference type="ARBA" id="ARBA00023136"/>
    </source>
</evidence>
<evidence type="ECO:0000256" key="4">
    <source>
        <dbReference type="ARBA" id="ARBA00022692"/>
    </source>
</evidence>
<keyword evidence="2 8" id="KW-0813">Transport</keyword>
<evidence type="ECO:0000256" key="2">
    <source>
        <dbReference type="ARBA" id="ARBA00022448"/>
    </source>
</evidence>
<evidence type="ECO:0000259" key="12">
    <source>
        <dbReference type="Pfam" id="PF07715"/>
    </source>
</evidence>
<evidence type="ECO:0000259" key="11">
    <source>
        <dbReference type="Pfam" id="PF00593"/>
    </source>
</evidence>
<evidence type="ECO:0000256" key="8">
    <source>
        <dbReference type="PROSITE-ProRule" id="PRU01360"/>
    </source>
</evidence>
<keyword evidence="7 8" id="KW-0998">Cell outer membrane</keyword>
<feature type="transmembrane region" description="Helical" evidence="10">
    <location>
        <begin position="16"/>
        <end position="35"/>
    </location>
</feature>
<evidence type="ECO:0000256" key="1">
    <source>
        <dbReference type="ARBA" id="ARBA00004571"/>
    </source>
</evidence>
<dbReference type="InterPro" id="IPR012910">
    <property type="entry name" value="Plug_dom"/>
</dbReference>
<dbReference type="Pfam" id="PF00593">
    <property type="entry name" value="TonB_dep_Rec_b-barrel"/>
    <property type="match status" value="1"/>
</dbReference>
<keyword evidence="4 8" id="KW-0812">Transmembrane</keyword>
<comment type="caution">
    <text evidence="13">The sequence shown here is derived from an EMBL/GenBank/DDBJ whole genome shotgun (WGS) entry which is preliminary data.</text>
</comment>
<dbReference type="InterPro" id="IPR036942">
    <property type="entry name" value="Beta-barrel_TonB_sf"/>
</dbReference>
<dbReference type="EMBL" id="VCNI01000002">
    <property type="protein sequence ID" value="TMU55643.1"/>
    <property type="molecule type" value="Genomic_DNA"/>
</dbReference>
<evidence type="ECO:0000256" key="9">
    <source>
        <dbReference type="RuleBase" id="RU003357"/>
    </source>
</evidence>
<sequence length="1123" mass="123656">MKTKFVGLPIFYRKTLLLVIMRTFIFLFCMATFGFTTKIGFSQNKKIVVNTSQELTVEQVFDLIRQQTDYSFIYRSDLFANAPKVMVKKGETRINDLLKKTLSFADFEYELSPEGSILLIKSEKPATRKKKKYQQEITGTVTDKNGTPLPGASVLIKENTTVGTQTDFDGNYSIMVPGFESTLVFRYLGFVTQEVVVGNQTTINVTLEEDAQGLEEVILVGFGTQRKAEVTAAISSVDIEEIQKIPTADVATSLQGQVAGLNVAIATGAPGSEPIIRIRGLGTIGNNNPLVVIDGIPGDLSYINPSDIEDISILRDASAATIYGSRASNGVVIVTTKRGRTGDPKVTIGSYASTQWFSNGVDVANRSQHDQIKLEAFNNAGETPAPYLTSGAQYADSDWVGAYIDNAFEQKHDIGITGGTENMKYSFSAGYFENTGTVVNTDFNRLSTRLNLDFTLLEGRLNIAPGVSYTRENTGGIFEPTSEGNASFSPFLQIYQTLPHKSIFDTNTLNGFAVPPSELGSGNPVGETELNDRNDEDDYLQFNVAATLKLFDGLEYRFQYGANIENTHFANFLPTYNFGPQAVNDNPSLSENRTRTNEWTLNNTLNYRKSFEKHDVEVLLGISREKSEFRSSGGSNNELASDQLRGLSAGIGDESSFGFNSTSTLQSYFGRLSYDFDNKYYVQGSVRRDGSSRFASTNKYGNFYSLSLGWAVHNEEFFDSELISQLKPRFSYGTLGNQLIGDHLFLARIGSGGQQLNYPFGAGQSQPVVVGAIATSFPTPDIQWEETTTTNIGVDFGLLQNRVKFSFDYFTSETTDMLVNVPIPATSGITSFPLTNGGNLENKGWEFSASYNNGSDSDFSYNISANISGSSNEVTKLGIADEAFTDGFIEFNNFPTTRTEVGGEIGRFYLFEADGIFQTQAEVDAHGVQPNAAPGDLRFVDTNGDGVLDDDDKQFMGSGLPDFEYGINFSANYKNFDISLFFQGTHGNNIYNGVRMWLYRTDRQNMSADLLNAWSPSNTGSNIPRNIFGDPNNNIRPSSYFLEDGSYFRLRNLQVGYTFPQKAMGNLPIDNLRLYVTATNLFTITDYSGFDPALGNGGTFNRGVDRGFYPLSKSLILGLNLTL</sequence>
<comment type="subcellular location">
    <subcellularLocation>
        <location evidence="1 8">Cell outer membrane</location>
        <topology evidence="1 8">Multi-pass membrane protein</topology>
    </subcellularLocation>
</comment>
<keyword evidence="14" id="KW-1185">Reference proteome</keyword>
<dbReference type="Gene3D" id="2.40.170.20">
    <property type="entry name" value="TonB-dependent receptor, beta-barrel domain"/>
    <property type="match status" value="1"/>
</dbReference>
<dbReference type="SUPFAM" id="SSF49464">
    <property type="entry name" value="Carboxypeptidase regulatory domain-like"/>
    <property type="match status" value="1"/>
</dbReference>
<dbReference type="InterPro" id="IPR008969">
    <property type="entry name" value="CarboxyPept-like_regulatory"/>
</dbReference>
<evidence type="ECO:0000256" key="5">
    <source>
        <dbReference type="ARBA" id="ARBA00023077"/>
    </source>
</evidence>
<dbReference type="Pfam" id="PF07715">
    <property type="entry name" value="Plug"/>
    <property type="match status" value="1"/>
</dbReference>
<gene>
    <name evidence="13" type="ORF">FGG15_15875</name>
</gene>
<keyword evidence="5 9" id="KW-0798">TonB box</keyword>
<organism evidence="13 14">
    <name type="scientific">Flagellimonas algicola</name>
    <dbReference type="NCBI Taxonomy" id="2583815"/>
    <lineage>
        <taxon>Bacteria</taxon>
        <taxon>Pseudomonadati</taxon>
        <taxon>Bacteroidota</taxon>
        <taxon>Flavobacteriia</taxon>
        <taxon>Flavobacteriales</taxon>
        <taxon>Flavobacteriaceae</taxon>
        <taxon>Flagellimonas</taxon>
    </lineage>
</organism>
<dbReference type="SUPFAM" id="SSF56935">
    <property type="entry name" value="Porins"/>
    <property type="match status" value="1"/>
</dbReference>
<keyword evidence="13" id="KW-0675">Receptor</keyword>
<comment type="similarity">
    <text evidence="8 9">Belongs to the TonB-dependent receptor family.</text>
</comment>
<dbReference type="PROSITE" id="PS52016">
    <property type="entry name" value="TONB_DEPENDENT_REC_3"/>
    <property type="match status" value="1"/>
</dbReference>
<keyword evidence="3 8" id="KW-1134">Transmembrane beta strand</keyword>
<dbReference type="InterPro" id="IPR039426">
    <property type="entry name" value="TonB-dep_rcpt-like"/>
</dbReference>
<evidence type="ECO:0000256" key="10">
    <source>
        <dbReference type="SAM" id="Phobius"/>
    </source>
</evidence>
<dbReference type="Gene3D" id="2.170.130.10">
    <property type="entry name" value="TonB-dependent receptor, plug domain"/>
    <property type="match status" value="1"/>
</dbReference>
<dbReference type="NCBIfam" id="TIGR04057">
    <property type="entry name" value="SusC_RagA_signa"/>
    <property type="match status" value="1"/>
</dbReference>
<feature type="domain" description="TonB-dependent receptor-like beta-barrel" evidence="11">
    <location>
        <begin position="505"/>
        <end position="1081"/>
    </location>
</feature>
<evidence type="ECO:0000256" key="7">
    <source>
        <dbReference type="ARBA" id="ARBA00023237"/>
    </source>
</evidence>
<evidence type="ECO:0000313" key="14">
    <source>
        <dbReference type="Proteomes" id="UP000751614"/>
    </source>
</evidence>
<keyword evidence="6 8" id="KW-0472">Membrane</keyword>
<feature type="domain" description="TonB-dependent receptor plug" evidence="12">
    <location>
        <begin position="227"/>
        <end position="331"/>
    </location>
</feature>
<dbReference type="InterPro" id="IPR023997">
    <property type="entry name" value="TonB-dep_OMP_SusC/RagA_CS"/>
</dbReference>
<keyword evidence="10" id="KW-1133">Transmembrane helix</keyword>